<evidence type="ECO:0000256" key="3">
    <source>
        <dbReference type="ARBA" id="ARBA00009759"/>
    </source>
</evidence>
<protein>
    <recommendedName>
        <fullName evidence="4">inositol-phosphate phosphatase</fullName>
        <ecNumber evidence="4">3.1.3.25</ecNumber>
    </recommendedName>
</protein>
<dbReference type="FunFam" id="3.30.540.10:FF:000003">
    <property type="entry name" value="Inositol-1-monophosphatase"/>
    <property type="match status" value="1"/>
</dbReference>
<dbReference type="SUPFAM" id="SSF56655">
    <property type="entry name" value="Carbohydrate phosphatase"/>
    <property type="match status" value="1"/>
</dbReference>
<keyword evidence="7 8" id="KW-0460">Magnesium</keyword>
<name>A0A9Q9SRK8_9BURK</name>
<comment type="catalytic activity">
    <reaction evidence="1">
        <text>a myo-inositol phosphate + H2O = myo-inositol + phosphate</text>
        <dbReference type="Rhea" id="RHEA:24056"/>
        <dbReference type="ChEBI" id="CHEBI:15377"/>
        <dbReference type="ChEBI" id="CHEBI:17268"/>
        <dbReference type="ChEBI" id="CHEBI:43474"/>
        <dbReference type="ChEBI" id="CHEBI:84139"/>
        <dbReference type="EC" id="3.1.3.25"/>
    </reaction>
</comment>
<dbReference type="Proteomes" id="UP000494172">
    <property type="component" value="Unassembled WGS sequence"/>
</dbReference>
<dbReference type="Gene3D" id="3.30.540.10">
    <property type="entry name" value="Fructose-1,6-Bisphosphatase, subunit A, domain 1"/>
    <property type="match status" value="1"/>
</dbReference>
<organism evidence="9 11">
    <name type="scientific">Burkholderia arboris</name>
    <dbReference type="NCBI Taxonomy" id="488730"/>
    <lineage>
        <taxon>Bacteria</taxon>
        <taxon>Pseudomonadati</taxon>
        <taxon>Pseudomonadota</taxon>
        <taxon>Betaproteobacteria</taxon>
        <taxon>Burkholderiales</taxon>
        <taxon>Burkholderiaceae</taxon>
        <taxon>Burkholderia</taxon>
        <taxon>Burkholderia cepacia complex</taxon>
    </lineage>
</organism>
<dbReference type="GO" id="GO:0006020">
    <property type="term" value="P:inositol metabolic process"/>
    <property type="evidence" value="ECO:0007669"/>
    <property type="project" value="TreeGrafter"/>
</dbReference>
<dbReference type="PANTHER" id="PTHR20854:SF4">
    <property type="entry name" value="INOSITOL-1-MONOPHOSPHATASE-RELATED"/>
    <property type="match status" value="1"/>
</dbReference>
<dbReference type="PRINTS" id="PR00377">
    <property type="entry name" value="IMPHPHTASES"/>
</dbReference>
<keyword evidence="6" id="KW-0378">Hydrolase</keyword>
<dbReference type="Proteomes" id="UP001448498">
    <property type="component" value="Chromosome 2"/>
</dbReference>
<dbReference type="EMBL" id="CP109823">
    <property type="protein sequence ID" value="XAE53712.1"/>
    <property type="molecule type" value="Genomic_DNA"/>
</dbReference>
<feature type="binding site" evidence="8">
    <location>
        <position position="101"/>
    </location>
    <ligand>
        <name>Mg(2+)</name>
        <dbReference type="ChEBI" id="CHEBI:18420"/>
        <label>1</label>
        <note>catalytic</note>
    </ligand>
</feature>
<dbReference type="EC" id="3.1.3.25" evidence="4"/>
<dbReference type="InterPro" id="IPR020583">
    <property type="entry name" value="Inositol_monoP_metal-BS"/>
</dbReference>
<evidence type="ECO:0000256" key="2">
    <source>
        <dbReference type="ARBA" id="ARBA00001946"/>
    </source>
</evidence>
<evidence type="ECO:0000256" key="4">
    <source>
        <dbReference type="ARBA" id="ARBA00013106"/>
    </source>
</evidence>
<evidence type="ECO:0000313" key="10">
    <source>
        <dbReference type="EMBL" id="XAE53712.1"/>
    </source>
</evidence>
<feature type="binding site" evidence="8">
    <location>
        <position position="227"/>
    </location>
    <ligand>
        <name>Mg(2+)</name>
        <dbReference type="ChEBI" id="CHEBI:18420"/>
        <label>1</label>
        <note>catalytic</note>
    </ligand>
</feature>
<evidence type="ECO:0000256" key="6">
    <source>
        <dbReference type="ARBA" id="ARBA00022801"/>
    </source>
</evidence>
<sequence length="274" mass="28701">MSAPGTETIGFEADLANRYALVCTIAREAGARAYRMFANRAALEVEHKGLQDVVSLADREVENLVRERVTAAFPDDAFLGEETAAQAGASLLSERIVWIVDPIDGTSCFLNGMHAWCVSIGVLIDGKPAIGAVFDPNSGELFHAAAGCGAFVNDTPMRAATTRSVRDGVVGVGFSHRVAPSAFIPFLARLLADGGMFIRNGSGALMIAYVAAGRLIGYYEPHINSWDCVAGIVLVREAGGVVNDFLAGNGLLRGNPIIAAGDGFYPALATLIAG</sequence>
<reference evidence="9 11" key="1">
    <citation type="submission" date="2019-09" db="EMBL/GenBank/DDBJ databases">
        <authorList>
            <person name="Depoorter E."/>
        </authorList>
    </citation>
    <scope>NUCLEOTIDE SEQUENCE [LARGE SCALE GENOMIC DNA]</scope>
    <source>
        <strain evidence="9">LMG 24066</strain>
    </source>
</reference>
<dbReference type="Pfam" id="PF00459">
    <property type="entry name" value="Inositol_P"/>
    <property type="match status" value="1"/>
</dbReference>
<dbReference type="EMBL" id="CABVPX010000059">
    <property type="protein sequence ID" value="VWC45400.1"/>
    <property type="molecule type" value="Genomic_DNA"/>
</dbReference>
<dbReference type="AlphaFoldDB" id="A0A9Q9SRK8"/>
<evidence type="ECO:0000313" key="11">
    <source>
        <dbReference type="Proteomes" id="UP000494172"/>
    </source>
</evidence>
<dbReference type="GO" id="GO:0008934">
    <property type="term" value="F:inositol monophosphate 1-phosphatase activity"/>
    <property type="evidence" value="ECO:0007669"/>
    <property type="project" value="TreeGrafter"/>
</dbReference>
<evidence type="ECO:0000313" key="12">
    <source>
        <dbReference type="Proteomes" id="UP001448498"/>
    </source>
</evidence>
<dbReference type="PROSITE" id="PS00629">
    <property type="entry name" value="IMP_1"/>
    <property type="match status" value="1"/>
</dbReference>
<dbReference type="PANTHER" id="PTHR20854">
    <property type="entry name" value="INOSITOL MONOPHOSPHATASE"/>
    <property type="match status" value="1"/>
</dbReference>
<dbReference type="RefSeq" id="WP_174994706.1">
    <property type="nucleotide sequence ID" value="NZ_CABVPX010000059.1"/>
</dbReference>
<comment type="cofactor">
    <cofactor evidence="2 8">
        <name>Mg(2+)</name>
        <dbReference type="ChEBI" id="CHEBI:18420"/>
    </cofactor>
</comment>
<proteinExistence type="inferred from homology"/>
<gene>
    <name evidence="9" type="ORF">BAR24066_07320</name>
    <name evidence="10" type="ORF">OHZ10_34345</name>
</gene>
<feature type="binding site" evidence="8">
    <location>
        <position position="81"/>
    </location>
    <ligand>
        <name>Mg(2+)</name>
        <dbReference type="ChEBI" id="CHEBI:18420"/>
        <label>1</label>
        <note>catalytic</note>
    </ligand>
</feature>
<keyword evidence="5 8" id="KW-0479">Metal-binding</keyword>
<dbReference type="GO" id="GO:0007165">
    <property type="term" value="P:signal transduction"/>
    <property type="evidence" value="ECO:0007669"/>
    <property type="project" value="TreeGrafter"/>
</dbReference>
<feature type="binding site" evidence="8">
    <location>
        <position position="103"/>
    </location>
    <ligand>
        <name>Mg(2+)</name>
        <dbReference type="ChEBI" id="CHEBI:18420"/>
        <label>1</label>
        <note>catalytic</note>
    </ligand>
</feature>
<accession>A0A9Q9SRK8</accession>
<dbReference type="Gene3D" id="3.40.190.80">
    <property type="match status" value="1"/>
</dbReference>
<dbReference type="GO" id="GO:0046872">
    <property type="term" value="F:metal ion binding"/>
    <property type="evidence" value="ECO:0007669"/>
    <property type="project" value="UniProtKB-KW"/>
</dbReference>
<keyword evidence="12" id="KW-1185">Reference proteome</keyword>
<evidence type="ECO:0000313" key="9">
    <source>
        <dbReference type="EMBL" id="VWC45400.1"/>
    </source>
</evidence>
<dbReference type="InterPro" id="IPR000760">
    <property type="entry name" value="Inositol_monophosphatase-like"/>
</dbReference>
<comment type="similarity">
    <text evidence="3">Belongs to the inositol monophosphatase superfamily.</text>
</comment>
<evidence type="ECO:0000256" key="1">
    <source>
        <dbReference type="ARBA" id="ARBA00001033"/>
    </source>
</evidence>
<evidence type="ECO:0000256" key="7">
    <source>
        <dbReference type="ARBA" id="ARBA00022842"/>
    </source>
</evidence>
<evidence type="ECO:0000256" key="8">
    <source>
        <dbReference type="PIRSR" id="PIRSR600760-2"/>
    </source>
</evidence>
<reference evidence="10 12" key="2">
    <citation type="submission" date="2022-10" db="EMBL/GenBank/DDBJ databases">
        <title>Genomic of Burkholderia cepacia PN-1.</title>
        <authorList>
            <person name="Yang Y."/>
            <person name="Guan H."/>
            <person name="Huang J."/>
        </authorList>
    </citation>
    <scope>NUCLEOTIDE SEQUENCE [LARGE SCALE GENOMIC DNA]</scope>
    <source>
        <strain evidence="10 12">PN-1</strain>
    </source>
</reference>
<evidence type="ECO:0000256" key="5">
    <source>
        <dbReference type="ARBA" id="ARBA00022723"/>
    </source>
</evidence>
<feature type="binding site" evidence="8">
    <location>
        <position position="104"/>
    </location>
    <ligand>
        <name>Mg(2+)</name>
        <dbReference type="ChEBI" id="CHEBI:18420"/>
        <label>1</label>
        <note>catalytic</note>
    </ligand>
</feature>